<dbReference type="GO" id="GO:0005856">
    <property type="term" value="C:cytoskeleton"/>
    <property type="evidence" value="ECO:0007669"/>
    <property type="project" value="UniProtKB-ARBA"/>
</dbReference>
<dbReference type="EMBL" id="JNBR01000031">
    <property type="protein sequence ID" value="OQS00437.1"/>
    <property type="molecule type" value="Genomic_DNA"/>
</dbReference>
<keyword evidence="1 2" id="KW-0175">Coiled coil</keyword>
<dbReference type="GO" id="GO:0005929">
    <property type="term" value="C:cilium"/>
    <property type="evidence" value="ECO:0007669"/>
    <property type="project" value="TreeGrafter"/>
</dbReference>
<evidence type="ECO:0000256" key="3">
    <source>
        <dbReference type="SAM" id="MobiDB-lite"/>
    </source>
</evidence>
<evidence type="ECO:0000313" key="4">
    <source>
        <dbReference type="EMBL" id="OQS00437.1"/>
    </source>
</evidence>
<organism evidence="4 5">
    <name type="scientific">Achlya hypogyna</name>
    <name type="common">Oomycete</name>
    <name type="synonym">Protoachlya hypogyna</name>
    <dbReference type="NCBI Taxonomy" id="1202772"/>
    <lineage>
        <taxon>Eukaryota</taxon>
        <taxon>Sar</taxon>
        <taxon>Stramenopiles</taxon>
        <taxon>Oomycota</taxon>
        <taxon>Saprolegniomycetes</taxon>
        <taxon>Saprolegniales</taxon>
        <taxon>Achlyaceae</taxon>
        <taxon>Achlya</taxon>
    </lineage>
</organism>
<dbReference type="Proteomes" id="UP000243579">
    <property type="component" value="Unassembled WGS sequence"/>
</dbReference>
<reference evidence="4 5" key="1">
    <citation type="journal article" date="2014" name="Genome Biol. Evol.">
        <title>The secreted proteins of Achlya hypogyna and Thraustotheca clavata identify the ancestral oomycete secretome and reveal gene acquisitions by horizontal gene transfer.</title>
        <authorList>
            <person name="Misner I."/>
            <person name="Blouin N."/>
            <person name="Leonard G."/>
            <person name="Richards T.A."/>
            <person name="Lane C.E."/>
        </authorList>
    </citation>
    <scope>NUCLEOTIDE SEQUENCE [LARGE SCALE GENOMIC DNA]</scope>
    <source>
        <strain evidence="4 5">ATCC 48635</strain>
    </source>
</reference>
<comment type="caution">
    <text evidence="4">The sequence shown here is derived from an EMBL/GenBank/DDBJ whole genome shotgun (WGS) entry which is preliminary data.</text>
</comment>
<gene>
    <name evidence="4" type="ORF">ACHHYP_03554</name>
</gene>
<feature type="region of interest" description="Disordered" evidence="3">
    <location>
        <begin position="59"/>
        <end position="100"/>
    </location>
</feature>
<feature type="compositionally biased region" description="Basic and acidic residues" evidence="3">
    <location>
        <begin position="319"/>
        <end position="332"/>
    </location>
</feature>
<keyword evidence="5" id="KW-1185">Reference proteome</keyword>
<feature type="compositionally biased region" description="Basic and acidic residues" evidence="3">
    <location>
        <begin position="587"/>
        <end position="599"/>
    </location>
</feature>
<dbReference type="InterPro" id="IPR051655">
    <property type="entry name" value="FAM161"/>
</dbReference>
<feature type="region of interest" description="Disordered" evidence="3">
    <location>
        <begin position="198"/>
        <end position="240"/>
    </location>
</feature>
<feature type="coiled-coil region" evidence="2">
    <location>
        <begin position="102"/>
        <end position="168"/>
    </location>
</feature>
<evidence type="ECO:0000313" key="5">
    <source>
        <dbReference type="Proteomes" id="UP000243579"/>
    </source>
</evidence>
<accession>A0A1V9ZR27</accession>
<dbReference type="PANTHER" id="PTHR21501:SF1">
    <property type="entry name" value="PROTEIN FAM-161"/>
    <property type="match status" value="1"/>
</dbReference>
<evidence type="ECO:0000256" key="2">
    <source>
        <dbReference type="SAM" id="Coils"/>
    </source>
</evidence>
<evidence type="ECO:0000256" key="1">
    <source>
        <dbReference type="ARBA" id="ARBA00023054"/>
    </source>
</evidence>
<feature type="region of interest" description="Disordered" evidence="3">
    <location>
        <begin position="581"/>
        <end position="614"/>
    </location>
</feature>
<dbReference type="PANTHER" id="PTHR21501">
    <property type="entry name" value="PROTEIN FAM-161"/>
    <property type="match status" value="1"/>
</dbReference>
<feature type="compositionally biased region" description="Low complexity" evidence="3">
    <location>
        <begin position="688"/>
        <end position="697"/>
    </location>
</feature>
<sequence length="708" mass="78750">MDESTKVMVVSAALQSRTTVPLARHCDAVSSQYRFMDAESSAREIDERARIIRELEAKRSKTKGSGTKTAFESALEVHGTSRRRSEHRPAAPRAPPVENQCDNDARVTIEELKAEVARLKRSNNAEAIQKIAAFKKAQERDLAAVERLIQEKCEAEAKARRLEALLQEQAPKVHPYNSQSRKPELVIDASESFFNDVHGDEATPPAFDGPQTASSIDEHEELPGFPSSSPEKSRSPVKIPTKRSLKVVPDDDPVPSTWATRISSTCCYKDSVSSPAVIVYTRRSSLTRCTRTSSGEAPSSKSCEAIDRWFLIHNQEGAGTERARSPGRRSEGSARAGQARNAPRWYPLAPGSTLWMDVGLLENEARTRERKTKRLQAVADAVSQEHQQFKAREPPVFAPTDAQVAELARQRRVAERAAALLAQSQLPPRMAVERPKKVPSTEVPVRIKAQPVPDFHAMQTKWKTALQRAKGRRTTTAVAEFSLTRPEKVEILARKRLERQERLTAKEHAEQLEAKEAARRQALEAAMVAAKATARVSTTASHTLRTKAVQAKLKLRQKRDESQEAALVAKNEKLKAIAKKVSAEVSDSERRRKEEKGNYVEDPAAAAKAKAEDDKRAFKEALKRNRERIHAAAAARPSLMERFAIDKKKEEHKRKALEAVVSNVFGKNLGAFRGVFTEEEEELVANMDAPADVAAADKQTDDEYNDED</sequence>
<protein>
    <submittedName>
        <fullName evidence="4">Uncharacterized protein</fullName>
    </submittedName>
</protein>
<dbReference type="GO" id="GO:0044782">
    <property type="term" value="P:cilium organization"/>
    <property type="evidence" value="ECO:0007669"/>
    <property type="project" value="TreeGrafter"/>
</dbReference>
<proteinExistence type="predicted"/>
<dbReference type="OrthoDB" id="168140at2759"/>
<dbReference type="AlphaFoldDB" id="A0A1V9ZR27"/>
<feature type="region of interest" description="Disordered" evidence="3">
    <location>
        <begin position="688"/>
        <end position="708"/>
    </location>
</feature>
<feature type="coiled-coil region" evidence="2">
    <location>
        <begin position="495"/>
        <end position="525"/>
    </location>
</feature>
<name>A0A1V9ZR27_ACHHY</name>
<feature type="region of interest" description="Disordered" evidence="3">
    <location>
        <begin position="316"/>
        <end position="343"/>
    </location>
</feature>